<name>A0A8F2W2V9_CANAR</name>
<evidence type="ECO:0000313" key="3">
    <source>
        <dbReference type="EMBL" id="QWW24694.1"/>
    </source>
</evidence>
<gene>
    <name evidence="3" type="ORF">CA7LBN_003551</name>
</gene>
<feature type="domain" description="RFX-type winged-helix" evidence="2">
    <location>
        <begin position="140"/>
        <end position="237"/>
    </location>
</feature>
<dbReference type="PROSITE" id="PS51526">
    <property type="entry name" value="RFX_DBD"/>
    <property type="match status" value="1"/>
</dbReference>
<sequence length="787" mass="90192">MIHHQQSSVSSAYEAQPTQSKSNVDVLQSLLTEVLNVDAFNLNSFLLSFLRKIDHSLPLDDFYNILYNPMRFDDLRSLPSIDKVDKTFPSDSFTSTISIIQRVLEAFRSPESYSTHVSSGRESDMKSSNVNFHELLRSLLAIKILDHSLIEVDSSDTKVEYPPIPRLDIYKVYYILCQKLILKYPTSSNSTSLQQKLIFGQSKLGKLIKLVYPNLVSKRLGRRGESRYNYLGVRWNQDVVDKEITKLCESELFEIAEMFKVSKKTSGSAQSRSSRHQRTLEARSTKKRYSTDSLRPENLEVKAQGTFVEPHHFFPKGAFTSKAYLDEKLNENIEKNWFAATLKLSSDALLSLGVSSAEINGLIFDEGSSSDTDDHLLRGVIDTLIPKLLGSPDQPRIYLHLYMVISLNVFPHLLSLRKPLHTDSIKRLFSRVTYLIQNMETEMVSVAGEKMRQQDIRNFLGILSRMIHLNKLLAAFFKADLQAYILMEMQEDIVRILNEGSKDGPNETHRLISEACISVTLACRYKPQFRGVPVRENIREFLSESCHIMEKMVSEDLAQFVSNIMESGVPSTREDSHDALKFRFLLATLKLVDEGILNENMKISKRLLKRKSDKTLIHLIKQRDNLNRKIYELLDDAAKHDKPDEITDIQEAKEFIRRRLLSQEDVVTQLRALASSHKQFQDDVTKQRIQLIRELEMGKPDCSVSSTKSNAKDGDTKTDVNPNEKLREFYFNVSDSQRRLAITSESLLRQLGVPFFALGSENARLVNNKELQKQKETVLNFIQSMLK</sequence>
<proteinExistence type="predicted"/>
<dbReference type="GO" id="GO:0003677">
    <property type="term" value="F:DNA binding"/>
    <property type="evidence" value="ECO:0007669"/>
    <property type="project" value="InterPro"/>
</dbReference>
<evidence type="ECO:0000256" key="1">
    <source>
        <dbReference type="SAM" id="MobiDB-lite"/>
    </source>
</evidence>
<dbReference type="AlphaFoldDB" id="A0A8F2W2V9"/>
<dbReference type="Pfam" id="PF02257">
    <property type="entry name" value="RFX_DNA_binding"/>
    <property type="match status" value="1"/>
</dbReference>
<feature type="compositionally biased region" description="Basic and acidic residues" evidence="1">
    <location>
        <begin position="710"/>
        <end position="719"/>
    </location>
</feature>
<dbReference type="EMBL" id="CP076752">
    <property type="protein sequence ID" value="QWW24694.1"/>
    <property type="molecule type" value="Genomic_DNA"/>
</dbReference>
<feature type="region of interest" description="Disordered" evidence="1">
    <location>
        <begin position="700"/>
        <end position="719"/>
    </location>
</feature>
<dbReference type="SUPFAM" id="SSF46785">
    <property type="entry name" value="Winged helix' DNA-binding domain"/>
    <property type="match status" value="1"/>
</dbReference>
<protein>
    <recommendedName>
        <fullName evidence="2">RFX-type winged-helix domain-containing protein</fullName>
    </recommendedName>
</protein>
<feature type="region of interest" description="Disordered" evidence="1">
    <location>
        <begin position="266"/>
        <end position="293"/>
    </location>
</feature>
<organism evidence="3">
    <name type="scientific">Candidozyma auris</name>
    <name type="common">Yeast</name>
    <name type="synonym">Candida auris</name>
    <dbReference type="NCBI Taxonomy" id="498019"/>
    <lineage>
        <taxon>Eukaryota</taxon>
        <taxon>Fungi</taxon>
        <taxon>Dikarya</taxon>
        <taxon>Ascomycota</taxon>
        <taxon>Saccharomycotina</taxon>
        <taxon>Pichiomycetes</taxon>
        <taxon>Metschnikowiaceae</taxon>
        <taxon>Candidozyma</taxon>
    </lineage>
</organism>
<dbReference type="Proteomes" id="UP000825438">
    <property type="component" value="Chromosome IV"/>
</dbReference>
<dbReference type="GO" id="GO:0006355">
    <property type="term" value="P:regulation of DNA-templated transcription"/>
    <property type="evidence" value="ECO:0007669"/>
    <property type="project" value="InterPro"/>
</dbReference>
<accession>A0A8F2W2V9</accession>
<evidence type="ECO:0000259" key="2">
    <source>
        <dbReference type="PROSITE" id="PS51526"/>
    </source>
</evidence>
<dbReference type="InterPro" id="IPR003150">
    <property type="entry name" value="DNA-bd_RFX"/>
</dbReference>
<reference evidence="3" key="1">
    <citation type="submission" date="2021-06" db="EMBL/GenBank/DDBJ databases">
        <title>Candida auris outbreak in lebanese hospital.</title>
        <authorList>
            <person name="Finianos M."/>
        </authorList>
    </citation>
    <scope>NUCLEOTIDE SEQUENCE</scope>
    <source>
        <strain evidence="3">CA7LBN</strain>
    </source>
</reference>
<dbReference type="Gene3D" id="1.10.10.10">
    <property type="entry name" value="Winged helix-like DNA-binding domain superfamily/Winged helix DNA-binding domain"/>
    <property type="match status" value="1"/>
</dbReference>
<dbReference type="InterPro" id="IPR036388">
    <property type="entry name" value="WH-like_DNA-bd_sf"/>
</dbReference>
<dbReference type="InterPro" id="IPR036390">
    <property type="entry name" value="WH_DNA-bd_sf"/>
</dbReference>